<dbReference type="InterPro" id="IPR019356">
    <property type="entry name" value="Menorin_dom"/>
</dbReference>
<protein>
    <recommendedName>
        <fullName evidence="2">Menorin-like domain-containing protein</fullName>
    </recommendedName>
</protein>
<dbReference type="EMBL" id="VJMI01014198">
    <property type="protein sequence ID" value="KAF0745845.1"/>
    <property type="molecule type" value="Genomic_DNA"/>
</dbReference>
<dbReference type="GO" id="GO:0006629">
    <property type="term" value="P:lipid metabolic process"/>
    <property type="evidence" value="ECO:0007669"/>
    <property type="project" value="InterPro"/>
</dbReference>
<evidence type="ECO:0000313" key="4">
    <source>
        <dbReference type="Proteomes" id="UP000469452"/>
    </source>
</evidence>
<sequence>MVFSTPAPSMLPIHVHWAHAVNSQASLASALAQDQAIEADILLNSDNIPVMAHPPAIDSDLTLRAFLAQVEPGVGVVKLDFKSDAAFQQALPLLRDLNILLGSNAEEPKFSAPHFVAEAIRLRVGKLSLGWTTSKHSTEYTPAMVREMLHLLSEYDSSIAATFPIKASLVRGSWEALKALYANPAFGMTLWLNEALSEGDLVWLYETLETSSLQGRTYYDLHGWNALVRHKGW</sequence>
<dbReference type="Proteomes" id="UP000469452">
    <property type="component" value="Unassembled WGS sequence"/>
</dbReference>
<comment type="caution">
    <text evidence="3">The sequence shown here is derived from an EMBL/GenBank/DDBJ whole genome shotgun (WGS) entry which is preliminary data.</text>
</comment>
<evidence type="ECO:0000313" key="3">
    <source>
        <dbReference type="EMBL" id="KAF0745845.1"/>
    </source>
</evidence>
<dbReference type="VEuPathDB" id="FungiDB:H257_06331"/>
<proteinExistence type="inferred from homology"/>
<dbReference type="GO" id="GO:0005615">
    <property type="term" value="C:extracellular space"/>
    <property type="evidence" value="ECO:0007669"/>
    <property type="project" value="TreeGrafter"/>
</dbReference>
<evidence type="ECO:0000256" key="1">
    <source>
        <dbReference type="ARBA" id="ARBA00044953"/>
    </source>
</evidence>
<name>A0A6A5AAY7_APHAT</name>
<dbReference type="SUPFAM" id="SSF51695">
    <property type="entry name" value="PLC-like phosphodiesterases"/>
    <property type="match status" value="1"/>
</dbReference>
<dbReference type="PANTHER" id="PTHR21184">
    <property type="entry name" value="MENORIN (DENDRITIC BRANCHING PROTEIN)"/>
    <property type="match status" value="1"/>
</dbReference>
<dbReference type="AlphaFoldDB" id="A0A6A5AAY7"/>
<evidence type="ECO:0000259" key="2">
    <source>
        <dbReference type="Pfam" id="PF10223"/>
    </source>
</evidence>
<feature type="domain" description="Menorin-like" evidence="2">
    <location>
        <begin position="14"/>
        <end position="222"/>
    </location>
</feature>
<comment type="similarity">
    <text evidence="1">Belongs to the menorin family.</text>
</comment>
<reference evidence="3 4" key="1">
    <citation type="submission" date="2019-06" db="EMBL/GenBank/DDBJ databases">
        <title>Genomics analysis of Aphanomyces spp. identifies a new class of oomycete effector associated with host adaptation.</title>
        <authorList>
            <person name="Gaulin E."/>
        </authorList>
    </citation>
    <scope>NUCLEOTIDE SEQUENCE [LARGE SCALE GENOMIC DNA]</scope>
    <source>
        <strain evidence="3 4">E</strain>
    </source>
</reference>
<dbReference type="GO" id="GO:0008081">
    <property type="term" value="F:phosphoric diester hydrolase activity"/>
    <property type="evidence" value="ECO:0007669"/>
    <property type="project" value="InterPro"/>
</dbReference>
<organism evidence="3 4">
    <name type="scientific">Aphanomyces astaci</name>
    <name type="common">Crayfish plague agent</name>
    <dbReference type="NCBI Taxonomy" id="112090"/>
    <lineage>
        <taxon>Eukaryota</taxon>
        <taxon>Sar</taxon>
        <taxon>Stramenopiles</taxon>
        <taxon>Oomycota</taxon>
        <taxon>Saprolegniomycetes</taxon>
        <taxon>Saprolegniales</taxon>
        <taxon>Verrucalvaceae</taxon>
        <taxon>Aphanomyces</taxon>
    </lineage>
</organism>
<dbReference type="PANTHER" id="PTHR21184:SF6">
    <property type="entry name" value="CONSERVED PLASMA MEMBRANE PROTEIN"/>
    <property type="match status" value="1"/>
</dbReference>
<accession>A0A6A5AAY7</accession>
<dbReference type="Pfam" id="PF10223">
    <property type="entry name" value="Menorin_N"/>
    <property type="match status" value="1"/>
</dbReference>
<dbReference type="InterPro" id="IPR017946">
    <property type="entry name" value="PLC-like_Pdiesterase_TIM-brl"/>
</dbReference>
<gene>
    <name evidence="3" type="ORF">AaE_008367</name>
</gene>